<dbReference type="InterPro" id="IPR001343">
    <property type="entry name" value="Hemolysn_Ca-bd"/>
</dbReference>
<dbReference type="SUPFAM" id="SSF55486">
    <property type="entry name" value="Metalloproteases ('zincins'), catalytic domain"/>
    <property type="match status" value="1"/>
</dbReference>
<dbReference type="Proteomes" id="UP000269923">
    <property type="component" value="Unassembled WGS sequence"/>
</dbReference>
<dbReference type="Pfam" id="PF00353">
    <property type="entry name" value="HemolysinCabind"/>
    <property type="match status" value="2"/>
</dbReference>
<feature type="non-terminal residue" evidence="3">
    <location>
        <position position="1"/>
    </location>
</feature>
<evidence type="ECO:0000256" key="2">
    <source>
        <dbReference type="ARBA" id="ARBA00022525"/>
    </source>
</evidence>
<dbReference type="NCBIfam" id="NF012196">
    <property type="entry name" value="Ig_like_ice"/>
    <property type="match status" value="1"/>
</dbReference>
<gene>
    <name evidence="3" type="ORF">EII21_11195</name>
</gene>
<protein>
    <submittedName>
        <fullName evidence="3">Ig-like domain-containing protein</fullName>
    </submittedName>
</protein>
<dbReference type="InterPro" id="IPR013783">
    <property type="entry name" value="Ig-like_fold"/>
</dbReference>
<dbReference type="EMBL" id="RQYC01000043">
    <property type="protein sequence ID" value="RRD88618.1"/>
    <property type="molecule type" value="Genomic_DNA"/>
</dbReference>
<dbReference type="GO" id="GO:0005615">
    <property type="term" value="C:extracellular space"/>
    <property type="evidence" value="ECO:0007669"/>
    <property type="project" value="InterPro"/>
</dbReference>
<dbReference type="RefSeq" id="WP_124796474.1">
    <property type="nucleotide sequence ID" value="NZ_RQYC01000043.1"/>
</dbReference>
<sequence>GDNIINRTESQGKIRISGRTEKVADGSEVIISCGCPNCASTVDKTAVVQNGTFSMEFDGSELVEDGRHVMIARVNVRDEAGNTAEVSDSQGYTVAIADPAATLTWNKIATDNIINRSEANGKITLSGSIGTLKNGETATVAVKIGSETLNAVVKNGSYSVEADGSKLAQHKQAEAVLTVTDVNGNRAEKSVVQTYQVDTELKQPVIAIDAINQGKILNHQDSLNTVTVSGSLNHDSDVNLAATRVSVKINGETHDATVTGNRWQTSIAGSKLAQNQGANSITVEAQVTDKAGNSAESSQTASYQVDTLAPSTQIVLDNIAGDNVLSHTEAQNSVTVSGKVTGEFKANDALTLTANGKTVQTTVQADGKFSAVFQGSDLAASGSREVKAQMHLRDNAGNTGKAETAVSYQVENAPVTPPPTPPAPPTPKPESAAIHLNQIDPAVMPDSGFIRIGGTVKLEGAFAEGYNKHRLHAVTVKIGEKSYRSVVDPQTQKFVVDIAESDLPSIQGKAVSYEFETDENIYNLVPSTNPGFKYYAQPNETPKLNASHIVLDENTPIDENVFNLSADTSRSVEISGKVSGDAKAGDTVTLTVGKETFNTVVAGDLTFRQSVDSELLADNGSVQAALRRDGVDKATTEAHLSRAPELSAEFVSLHKIDSHSEGGRPYFINSLMVESRGDAFPSYHTKYAPIDFSKEAVLPYKIFNQNNGRYFAFSENDIAGVKKALEHISSYANVRFEEKPSADYWDVAIGFYMTNVKGGTNAHAYYGGSVYMGKHLTENGKSLLDDNPHKILLHEILHSLGLQHPESGLLKMPKEEDTALNSLIAYKDTPTAETQLGIFDVAFLHYRFGVNPNVRTGNDVYRFRPANRHSVERDVYIWDGGGVDTFDASDQTQGVNVNLTPGSWIYAGEKTETFLMTAPYTYLDNHAYFSQPSSVRINGGVGSVRLDNYTKNQAFIGYGTQIEKLIGSDYDDTLTGNNAANAIYGGKGNDTINGGGGNDYLDGGADADKMSGGVGDDTYVVDNTADTVSETANQGNDTIHSYISYILGENVENLHLYGTKDVDAIGNALANVLKGNAADNRLEGGAGNDILTGGKGRDTFVFSDLLSVDTITDFTVGEDTIALSQNVFTALETGKVMEHIQYDSATGQLSYDGNGQNVHFATIGTGLQIDENSFSLI</sequence>
<dbReference type="PANTHER" id="PTHR38340:SF1">
    <property type="entry name" value="S-LAYER PROTEIN"/>
    <property type="match status" value="1"/>
</dbReference>
<dbReference type="PANTHER" id="PTHR38340">
    <property type="entry name" value="S-LAYER PROTEIN"/>
    <property type="match status" value="1"/>
</dbReference>
<dbReference type="Gene3D" id="3.40.390.10">
    <property type="entry name" value="Collagenase (Catalytic Domain)"/>
    <property type="match status" value="1"/>
</dbReference>
<name>A0A3P2A0S3_9NEIS</name>
<organism evidence="3 4">
    <name type="scientific">Conchiformibius steedae</name>
    <dbReference type="NCBI Taxonomy" id="153493"/>
    <lineage>
        <taxon>Bacteria</taxon>
        <taxon>Pseudomonadati</taxon>
        <taxon>Pseudomonadota</taxon>
        <taxon>Betaproteobacteria</taxon>
        <taxon>Neisseriales</taxon>
        <taxon>Neisseriaceae</taxon>
        <taxon>Conchiformibius</taxon>
    </lineage>
</organism>
<dbReference type="GO" id="GO:0005509">
    <property type="term" value="F:calcium ion binding"/>
    <property type="evidence" value="ECO:0007669"/>
    <property type="project" value="InterPro"/>
</dbReference>
<keyword evidence="4" id="KW-1185">Reference proteome</keyword>
<dbReference type="InterPro" id="IPR049826">
    <property type="entry name" value="Ig-like_ice"/>
</dbReference>
<dbReference type="GO" id="GO:0008237">
    <property type="term" value="F:metallopeptidase activity"/>
    <property type="evidence" value="ECO:0007669"/>
    <property type="project" value="InterPro"/>
</dbReference>
<proteinExistence type="predicted"/>
<dbReference type="AlphaFoldDB" id="A0A3P2A0S3"/>
<comment type="subcellular location">
    <subcellularLocation>
        <location evidence="1">Secreted</location>
    </subcellularLocation>
</comment>
<dbReference type="InterPro" id="IPR024079">
    <property type="entry name" value="MetalloPept_cat_dom_sf"/>
</dbReference>
<dbReference type="Gene3D" id="2.150.10.10">
    <property type="entry name" value="Serralysin-like metalloprotease, C-terminal"/>
    <property type="match status" value="1"/>
</dbReference>
<dbReference type="SUPFAM" id="SSF51120">
    <property type="entry name" value="beta-Roll"/>
    <property type="match status" value="2"/>
</dbReference>
<dbReference type="Gene3D" id="2.60.40.10">
    <property type="entry name" value="Immunoglobulins"/>
    <property type="match status" value="5"/>
</dbReference>
<dbReference type="InterPro" id="IPR018511">
    <property type="entry name" value="Hemolysin-typ_Ca-bd_CS"/>
</dbReference>
<dbReference type="PROSITE" id="PS00330">
    <property type="entry name" value="HEMOLYSIN_CALCIUM"/>
    <property type="match status" value="1"/>
</dbReference>
<reference evidence="3 4" key="1">
    <citation type="submission" date="2018-11" db="EMBL/GenBank/DDBJ databases">
        <title>Genomes From Bacteria Associated with the Canine Oral Cavity: a Test Case for Automated Genome-Based Taxonomic Assignment.</title>
        <authorList>
            <person name="Coil D.A."/>
            <person name="Jospin G."/>
            <person name="Darling A.E."/>
            <person name="Wallis C."/>
            <person name="Davis I.J."/>
            <person name="Harris S."/>
            <person name="Eisen J.A."/>
            <person name="Holcombe L.J."/>
            <person name="O'Flynn C."/>
        </authorList>
    </citation>
    <scope>NUCLEOTIDE SEQUENCE [LARGE SCALE GENOMIC DNA]</scope>
    <source>
        <strain evidence="3 4">COT-280</strain>
    </source>
</reference>
<comment type="caution">
    <text evidence="3">The sequence shown here is derived from an EMBL/GenBank/DDBJ whole genome shotgun (WGS) entry which is preliminary data.</text>
</comment>
<dbReference type="OrthoDB" id="480426at2"/>
<dbReference type="InterPro" id="IPR050557">
    <property type="entry name" value="RTX_toxin/Mannuronan_C5-epim"/>
</dbReference>
<dbReference type="InterPro" id="IPR011049">
    <property type="entry name" value="Serralysin-like_metalloprot_C"/>
</dbReference>
<accession>A0A3P2A0S3</accession>
<evidence type="ECO:0000256" key="1">
    <source>
        <dbReference type="ARBA" id="ARBA00004613"/>
    </source>
</evidence>
<evidence type="ECO:0000313" key="4">
    <source>
        <dbReference type="Proteomes" id="UP000269923"/>
    </source>
</evidence>
<evidence type="ECO:0000313" key="3">
    <source>
        <dbReference type="EMBL" id="RRD88618.1"/>
    </source>
</evidence>
<dbReference type="PRINTS" id="PR00313">
    <property type="entry name" value="CABNDNGRPT"/>
</dbReference>
<dbReference type="NCBIfam" id="NF033510">
    <property type="entry name" value="Ca_tandemer"/>
    <property type="match status" value="4"/>
</dbReference>
<dbReference type="STRING" id="1121352.GCA_000620925_01873"/>
<keyword evidence="2" id="KW-0964">Secreted</keyword>